<dbReference type="InterPro" id="IPR002156">
    <property type="entry name" value="RNaseH_domain"/>
</dbReference>
<reference evidence="2" key="2">
    <citation type="submission" date="2020-03" db="EMBL/GenBank/DDBJ databases">
        <title>Walnut 2.0.</title>
        <authorList>
            <person name="Marrano A."/>
            <person name="Britton M."/>
            <person name="Zimin A.V."/>
            <person name="Zaini P.A."/>
            <person name="Workman R."/>
            <person name="Puiu D."/>
            <person name="Bianco L."/>
            <person name="Allen B.J."/>
            <person name="Troggio M."/>
            <person name="Leslie C.A."/>
            <person name="Timp W."/>
            <person name="Dendekar A."/>
            <person name="Salzberg S.L."/>
            <person name="Neale D.B."/>
        </authorList>
    </citation>
    <scope>NUCLEOTIDE SEQUENCE</scope>
    <source>
        <tissue evidence="2">Leaves</tissue>
    </source>
</reference>
<dbReference type="InterPro" id="IPR026960">
    <property type="entry name" value="RVT-Znf"/>
</dbReference>
<proteinExistence type="predicted"/>
<dbReference type="Pfam" id="PF13456">
    <property type="entry name" value="RVT_3"/>
    <property type="match status" value="1"/>
</dbReference>
<dbReference type="InterPro" id="IPR036397">
    <property type="entry name" value="RNaseH_sf"/>
</dbReference>
<feature type="domain" description="RNase H type-1" evidence="1">
    <location>
        <begin position="181"/>
        <end position="260"/>
    </location>
</feature>
<evidence type="ECO:0000313" key="2">
    <source>
        <dbReference type="EMBL" id="KAF5465134.1"/>
    </source>
</evidence>
<dbReference type="AlphaFoldDB" id="A0A833XF62"/>
<dbReference type="Gene3D" id="3.30.420.10">
    <property type="entry name" value="Ribonuclease H-like superfamily/Ribonuclease H"/>
    <property type="match status" value="1"/>
</dbReference>
<reference evidence="2" key="1">
    <citation type="submission" date="2015-10" db="EMBL/GenBank/DDBJ databases">
        <authorList>
            <person name="Martinez-Garcia P.J."/>
            <person name="Crepeau M.W."/>
            <person name="Puiu D."/>
            <person name="Gonzalez-Ibeas D."/>
            <person name="Whalen J."/>
            <person name="Stevens K."/>
            <person name="Paul R."/>
            <person name="Butterfield T."/>
            <person name="Britton M."/>
            <person name="Reagan R."/>
            <person name="Chakraborty S."/>
            <person name="Walawage S.L."/>
            <person name="Vasquez-Gross H.A."/>
            <person name="Cardeno C."/>
            <person name="Famula R."/>
            <person name="Pratt K."/>
            <person name="Kuruganti S."/>
            <person name="Aradhya M.K."/>
            <person name="Leslie C.A."/>
            <person name="Dandekar A.M."/>
            <person name="Salzberg S.L."/>
            <person name="Wegrzyn J.L."/>
            <person name="Langley C.H."/>
            <person name="Neale D.B."/>
        </authorList>
    </citation>
    <scope>NUCLEOTIDE SEQUENCE</scope>
    <source>
        <tissue evidence="2">Leaves</tissue>
    </source>
</reference>
<dbReference type="PANTHER" id="PTHR47723:SF19">
    <property type="entry name" value="POLYNUCLEOTIDYL TRANSFERASE, RIBONUCLEASE H-LIKE SUPERFAMILY PROTEIN"/>
    <property type="match status" value="1"/>
</dbReference>
<dbReference type="InterPro" id="IPR044730">
    <property type="entry name" value="RNase_H-like_dom_plant"/>
</dbReference>
<dbReference type="PANTHER" id="PTHR47723">
    <property type="entry name" value="OS05G0353850 PROTEIN"/>
    <property type="match status" value="1"/>
</dbReference>
<dbReference type="GO" id="GO:0004523">
    <property type="term" value="F:RNA-DNA hybrid ribonuclease activity"/>
    <property type="evidence" value="ECO:0007669"/>
    <property type="project" value="InterPro"/>
</dbReference>
<dbReference type="PROSITE" id="PS50879">
    <property type="entry name" value="RNASE_H_1"/>
    <property type="match status" value="1"/>
</dbReference>
<dbReference type="Pfam" id="PF13966">
    <property type="entry name" value="zf-RVT"/>
    <property type="match status" value="1"/>
</dbReference>
<dbReference type="GO" id="GO:0003676">
    <property type="term" value="F:nucleic acid binding"/>
    <property type="evidence" value="ECO:0007669"/>
    <property type="project" value="InterPro"/>
</dbReference>
<dbReference type="InterPro" id="IPR053151">
    <property type="entry name" value="RNase_H-like"/>
</dbReference>
<evidence type="ECO:0000313" key="3">
    <source>
        <dbReference type="Proteomes" id="UP000619265"/>
    </source>
</evidence>
<name>A0A833XF62_JUGRE</name>
<accession>A0A833XF62</accession>
<sequence length="260" mass="28721">MARLERLVGSEAAERVLEVFANCKEGSDLLIWTNSESGKFSTKSAWDCVRVRGQNFEGNKWIWNSILPKKISVFMWKAWHGALAVDDKIRRIGIPLVSRCNCCIQGQYEDLNHVLFAGEEAAEVWKKIGVMLGLPILLEGTGMKHVLVGLGELLMPLNLVSFWQVPIKQQQIDYIAWSKPEQGCVKLNTDGSSLGNPGVAGAGGVIWDMHGNMLLAFSKNIGYGTSNYAELRALVEGVKHCKNLNFTAVDVEMDSKVVLA</sequence>
<dbReference type="CDD" id="cd06222">
    <property type="entry name" value="RNase_H_like"/>
    <property type="match status" value="1"/>
</dbReference>
<organism evidence="2 3">
    <name type="scientific">Juglans regia</name>
    <name type="common">English walnut</name>
    <dbReference type="NCBI Taxonomy" id="51240"/>
    <lineage>
        <taxon>Eukaryota</taxon>
        <taxon>Viridiplantae</taxon>
        <taxon>Streptophyta</taxon>
        <taxon>Embryophyta</taxon>
        <taxon>Tracheophyta</taxon>
        <taxon>Spermatophyta</taxon>
        <taxon>Magnoliopsida</taxon>
        <taxon>eudicotyledons</taxon>
        <taxon>Gunneridae</taxon>
        <taxon>Pentapetalae</taxon>
        <taxon>rosids</taxon>
        <taxon>fabids</taxon>
        <taxon>Fagales</taxon>
        <taxon>Juglandaceae</taxon>
        <taxon>Juglans</taxon>
    </lineage>
</organism>
<dbReference type="SUPFAM" id="SSF53098">
    <property type="entry name" value="Ribonuclease H-like"/>
    <property type="match status" value="1"/>
</dbReference>
<comment type="caution">
    <text evidence="2">The sequence shown here is derived from an EMBL/GenBank/DDBJ whole genome shotgun (WGS) entry which is preliminary data.</text>
</comment>
<evidence type="ECO:0000259" key="1">
    <source>
        <dbReference type="PROSITE" id="PS50879"/>
    </source>
</evidence>
<protein>
    <recommendedName>
        <fullName evidence="1">RNase H type-1 domain-containing protein</fullName>
    </recommendedName>
</protein>
<dbReference type="Proteomes" id="UP000619265">
    <property type="component" value="Unassembled WGS sequence"/>
</dbReference>
<dbReference type="EMBL" id="LIHL02000007">
    <property type="protein sequence ID" value="KAF5465134.1"/>
    <property type="molecule type" value="Genomic_DNA"/>
</dbReference>
<gene>
    <name evidence="2" type="ORF">F2P56_015165</name>
</gene>
<feature type="non-terminal residue" evidence="2">
    <location>
        <position position="1"/>
    </location>
</feature>
<dbReference type="InterPro" id="IPR012337">
    <property type="entry name" value="RNaseH-like_sf"/>
</dbReference>
<dbReference type="Gramene" id="Jr07_15280_p1">
    <property type="protein sequence ID" value="cds.Jr07_15280_p1"/>
    <property type="gene ID" value="Jr07_15280"/>
</dbReference>